<evidence type="ECO:0000256" key="4">
    <source>
        <dbReference type="ARBA" id="ARBA00022989"/>
    </source>
</evidence>
<name>A0A1B7MTU2_9AGAM</name>
<evidence type="ECO:0000256" key="1">
    <source>
        <dbReference type="ARBA" id="ARBA00004477"/>
    </source>
</evidence>
<dbReference type="STRING" id="1314800.A0A1B7MTU2"/>
<dbReference type="AlphaFoldDB" id="A0A1B7MTU2"/>
<gene>
    <name evidence="7" type="ORF">K503DRAFT_695844</name>
</gene>
<sequence>MVKDYLWKQRVKFESTLALSMLEPWEKLLCLVIFSLLTMLVMIGLFQYLPQHVMVMQRRAMYYLWGQEGDVLRSWVETPGLKEL</sequence>
<dbReference type="GO" id="GO:0005789">
    <property type="term" value="C:endoplasmic reticulum membrane"/>
    <property type="evidence" value="ECO:0007669"/>
    <property type="project" value="UniProtKB-SubCell"/>
</dbReference>
<keyword evidence="2 6" id="KW-0812">Transmembrane</keyword>
<evidence type="ECO:0000256" key="2">
    <source>
        <dbReference type="ARBA" id="ARBA00022692"/>
    </source>
</evidence>
<proteinExistence type="predicted"/>
<dbReference type="Pfam" id="PF11779">
    <property type="entry name" value="SPT_ssu-like"/>
    <property type="match status" value="1"/>
</dbReference>
<evidence type="ECO:0000313" key="8">
    <source>
        <dbReference type="Proteomes" id="UP000092154"/>
    </source>
</evidence>
<organism evidence="7 8">
    <name type="scientific">Rhizopogon vinicolor AM-OR11-026</name>
    <dbReference type="NCBI Taxonomy" id="1314800"/>
    <lineage>
        <taxon>Eukaryota</taxon>
        <taxon>Fungi</taxon>
        <taxon>Dikarya</taxon>
        <taxon>Basidiomycota</taxon>
        <taxon>Agaricomycotina</taxon>
        <taxon>Agaricomycetes</taxon>
        <taxon>Agaricomycetidae</taxon>
        <taxon>Boletales</taxon>
        <taxon>Suillineae</taxon>
        <taxon>Rhizopogonaceae</taxon>
        <taxon>Rhizopogon</taxon>
    </lineage>
</organism>
<evidence type="ECO:0000313" key="7">
    <source>
        <dbReference type="EMBL" id="OAX36043.1"/>
    </source>
</evidence>
<reference evidence="7 8" key="1">
    <citation type="submission" date="2016-06" db="EMBL/GenBank/DDBJ databases">
        <title>Comparative genomics of the ectomycorrhizal sister species Rhizopogon vinicolor and Rhizopogon vesiculosus (Basidiomycota: Boletales) reveals a divergence of the mating type B locus.</title>
        <authorList>
            <consortium name="DOE Joint Genome Institute"/>
            <person name="Mujic A.B."/>
            <person name="Kuo A."/>
            <person name="Tritt A."/>
            <person name="Lipzen A."/>
            <person name="Chen C."/>
            <person name="Johnson J."/>
            <person name="Sharma A."/>
            <person name="Barry K."/>
            <person name="Grigoriev I.V."/>
            <person name="Spatafora J.W."/>
        </authorList>
    </citation>
    <scope>NUCLEOTIDE SEQUENCE [LARGE SCALE GENOMIC DNA]</scope>
    <source>
        <strain evidence="7 8">AM-OR11-026</strain>
    </source>
</reference>
<dbReference type="InterPro" id="IPR024512">
    <property type="entry name" value="Ser_palmitoyltrfase_ssu-like"/>
</dbReference>
<keyword evidence="5 6" id="KW-0472">Membrane</keyword>
<keyword evidence="4 6" id="KW-1133">Transmembrane helix</keyword>
<evidence type="ECO:0000256" key="3">
    <source>
        <dbReference type="ARBA" id="ARBA00022824"/>
    </source>
</evidence>
<dbReference type="EMBL" id="KV448446">
    <property type="protein sequence ID" value="OAX36043.1"/>
    <property type="molecule type" value="Genomic_DNA"/>
</dbReference>
<comment type="subcellular location">
    <subcellularLocation>
        <location evidence="1">Endoplasmic reticulum membrane</location>
        <topology evidence="1">Multi-pass membrane protein</topology>
    </subcellularLocation>
</comment>
<dbReference type="OrthoDB" id="202672at2759"/>
<dbReference type="Proteomes" id="UP000092154">
    <property type="component" value="Unassembled WGS sequence"/>
</dbReference>
<keyword evidence="3" id="KW-0256">Endoplasmic reticulum</keyword>
<protein>
    <submittedName>
        <fullName evidence="7">Uncharacterized protein</fullName>
    </submittedName>
</protein>
<keyword evidence="8" id="KW-1185">Reference proteome</keyword>
<dbReference type="InParanoid" id="A0A1B7MTU2"/>
<evidence type="ECO:0000256" key="6">
    <source>
        <dbReference type="SAM" id="Phobius"/>
    </source>
</evidence>
<evidence type="ECO:0000256" key="5">
    <source>
        <dbReference type="ARBA" id="ARBA00023136"/>
    </source>
</evidence>
<feature type="transmembrane region" description="Helical" evidence="6">
    <location>
        <begin position="28"/>
        <end position="49"/>
    </location>
</feature>
<accession>A0A1B7MTU2</accession>